<dbReference type="EMBL" id="LAZR01006103">
    <property type="protein sequence ID" value="KKM94715.1"/>
    <property type="molecule type" value="Genomic_DNA"/>
</dbReference>
<dbReference type="Gene3D" id="3.40.50.970">
    <property type="match status" value="1"/>
</dbReference>
<dbReference type="AlphaFoldDB" id="A0A0F9P0V6"/>
<gene>
    <name evidence="1" type="ORF">LCGC14_1195650</name>
</gene>
<evidence type="ECO:0008006" key="2">
    <source>
        <dbReference type="Google" id="ProtNLM"/>
    </source>
</evidence>
<reference evidence="1" key="1">
    <citation type="journal article" date="2015" name="Nature">
        <title>Complex archaea that bridge the gap between prokaryotes and eukaryotes.</title>
        <authorList>
            <person name="Spang A."/>
            <person name="Saw J.H."/>
            <person name="Jorgensen S.L."/>
            <person name="Zaremba-Niedzwiedzka K."/>
            <person name="Martijn J."/>
            <person name="Lind A.E."/>
            <person name="van Eijk R."/>
            <person name="Schleper C."/>
            <person name="Guy L."/>
            <person name="Ettema T.J."/>
        </authorList>
    </citation>
    <scope>NUCLEOTIDE SEQUENCE</scope>
</reference>
<evidence type="ECO:0000313" key="1">
    <source>
        <dbReference type="EMBL" id="KKM94715.1"/>
    </source>
</evidence>
<sequence>VVFIANTIKGKGVSFMEGAIEWHNKLPNEKELTQARLELA</sequence>
<comment type="caution">
    <text evidence="1">The sequence shown here is derived from an EMBL/GenBank/DDBJ whole genome shotgun (WGS) entry which is preliminary data.</text>
</comment>
<accession>A0A0F9P0V6</accession>
<dbReference type="SUPFAM" id="SSF52518">
    <property type="entry name" value="Thiamin diphosphate-binding fold (THDP-binding)"/>
    <property type="match status" value="1"/>
</dbReference>
<name>A0A0F9P0V6_9ZZZZ</name>
<feature type="non-terminal residue" evidence="1">
    <location>
        <position position="1"/>
    </location>
</feature>
<proteinExistence type="predicted"/>
<protein>
    <recommendedName>
        <fullName evidence="2">Transketolase signature 1 domain-containing protein</fullName>
    </recommendedName>
</protein>
<dbReference type="InterPro" id="IPR029061">
    <property type="entry name" value="THDP-binding"/>
</dbReference>
<organism evidence="1">
    <name type="scientific">marine sediment metagenome</name>
    <dbReference type="NCBI Taxonomy" id="412755"/>
    <lineage>
        <taxon>unclassified sequences</taxon>
        <taxon>metagenomes</taxon>
        <taxon>ecological metagenomes</taxon>
    </lineage>
</organism>